<dbReference type="RefSeq" id="WP_179701207.1">
    <property type="nucleotide sequence ID" value="NZ_JACHVP010000004.1"/>
</dbReference>
<dbReference type="AlphaFoldDB" id="A0A7W4YL09"/>
<name>A0A7W4YL09_LEIAQ</name>
<dbReference type="PANTHER" id="PTHR12526">
    <property type="entry name" value="GLYCOSYLTRANSFERASE"/>
    <property type="match status" value="1"/>
</dbReference>
<evidence type="ECO:0000256" key="1">
    <source>
        <dbReference type="ARBA" id="ARBA00022676"/>
    </source>
</evidence>
<keyword evidence="6" id="KW-1185">Reference proteome</keyword>
<keyword evidence="2 5" id="KW-0808">Transferase</keyword>
<reference evidence="5 6" key="1">
    <citation type="submission" date="2020-08" db="EMBL/GenBank/DDBJ databases">
        <title>Sequencing the genomes of 1000 actinobacteria strains.</title>
        <authorList>
            <person name="Klenk H.-P."/>
        </authorList>
    </citation>
    <scope>NUCLEOTIDE SEQUENCE [LARGE SCALE GENOMIC DNA]</scope>
    <source>
        <strain evidence="5 6">DSM 20146</strain>
    </source>
</reference>
<dbReference type="GO" id="GO:0016757">
    <property type="term" value="F:glycosyltransferase activity"/>
    <property type="evidence" value="ECO:0007669"/>
    <property type="project" value="UniProtKB-KW"/>
</dbReference>
<keyword evidence="1" id="KW-0328">Glycosyltransferase</keyword>
<sequence>MRILSVVTLVSPTGEYGGPVRVAVNQARALREQGHEVTIAGAARGFDGPLPTELDGVPAALFPARTVLPGVGFAGLAAPRLRSWIATAAREADVVHVHLARDLVTLPAARAVQAAGVPLVVQTHGMIDPSGNPLARPLDALWTKPVLRKAAAVLFLTPVENEGLRAVAGDSLRLVPLGNGVPASRARKDDDGLEVLYLARLAPRKRPEVFVAAAERVAERFPDVRFRLVGPDEGRGDEVNRLIGSATADIRWEGPIDPASTDERMARASVYVLPAVDEPYPMSVLEAMAAGVPVIVTDTCGLAPAVSESGSGIVVDARLDTLTDAITTLLDDPERRRRMGETARRTAEERFSMSAIARDLLAVYRRAAGGEPAGAAPADVPRPLP</sequence>
<evidence type="ECO:0000313" key="5">
    <source>
        <dbReference type="EMBL" id="MBB2968570.1"/>
    </source>
</evidence>
<gene>
    <name evidence="5" type="ORF">FHX33_003346</name>
</gene>
<accession>A0A7W4YL09</accession>
<protein>
    <submittedName>
        <fullName evidence="5">Glycosyltransferase involved in cell wall biosynthesis</fullName>
    </submittedName>
</protein>
<organism evidence="5 6">
    <name type="scientific">Leifsonia aquatica</name>
    <name type="common">Corynebacterium aquaticum</name>
    <dbReference type="NCBI Taxonomy" id="144185"/>
    <lineage>
        <taxon>Bacteria</taxon>
        <taxon>Bacillati</taxon>
        <taxon>Actinomycetota</taxon>
        <taxon>Actinomycetes</taxon>
        <taxon>Micrococcales</taxon>
        <taxon>Microbacteriaceae</taxon>
        <taxon>Leifsonia</taxon>
    </lineage>
</organism>
<dbReference type="Pfam" id="PF00534">
    <property type="entry name" value="Glycos_transf_1"/>
    <property type="match status" value="1"/>
</dbReference>
<proteinExistence type="predicted"/>
<feature type="domain" description="Glycosyltransferase subfamily 4-like N-terminal" evidence="4">
    <location>
        <begin position="17"/>
        <end position="180"/>
    </location>
</feature>
<dbReference type="EMBL" id="JACHVP010000004">
    <property type="protein sequence ID" value="MBB2968570.1"/>
    <property type="molecule type" value="Genomic_DNA"/>
</dbReference>
<feature type="domain" description="Glycosyl transferase family 1" evidence="3">
    <location>
        <begin position="187"/>
        <end position="345"/>
    </location>
</feature>
<dbReference type="InterPro" id="IPR001296">
    <property type="entry name" value="Glyco_trans_1"/>
</dbReference>
<dbReference type="InterPro" id="IPR028098">
    <property type="entry name" value="Glyco_trans_4-like_N"/>
</dbReference>
<dbReference type="SUPFAM" id="SSF53756">
    <property type="entry name" value="UDP-Glycosyltransferase/glycogen phosphorylase"/>
    <property type="match status" value="1"/>
</dbReference>
<dbReference type="Gene3D" id="3.40.50.2000">
    <property type="entry name" value="Glycogen Phosphorylase B"/>
    <property type="match status" value="2"/>
</dbReference>
<evidence type="ECO:0000259" key="3">
    <source>
        <dbReference type="Pfam" id="PF00534"/>
    </source>
</evidence>
<evidence type="ECO:0000259" key="4">
    <source>
        <dbReference type="Pfam" id="PF13579"/>
    </source>
</evidence>
<comment type="caution">
    <text evidence="5">The sequence shown here is derived from an EMBL/GenBank/DDBJ whole genome shotgun (WGS) entry which is preliminary data.</text>
</comment>
<dbReference type="PANTHER" id="PTHR12526:SF636">
    <property type="entry name" value="BLL3647 PROTEIN"/>
    <property type="match status" value="1"/>
</dbReference>
<evidence type="ECO:0000313" key="6">
    <source>
        <dbReference type="Proteomes" id="UP000538196"/>
    </source>
</evidence>
<dbReference type="Proteomes" id="UP000538196">
    <property type="component" value="Unassembled WGS sequence"/>
</dbReference>
<evidence type="ECO:0000256" key="2">
    <source>
        <dbReference type="ARBA" id="ARBA00022679"/>
    </source>
</evidence>
<dbReference type="Pfam" id="PF13579">
    <property type="entry name" value="Glyco_trans_4_4"/>
    <property type="match status" value="1"/>
</dbReference>